<dbReference type="RefSeq" id="WP_261756720.1">
    <property type="nucleotide sequence ID" value="NZ_CP104562.2"/>
</dbReference>
<sequence length="298" mass="31465">MTAPVRLLLTRPEAQSGDWAQRMEALGVPTASLPLIEIAPAEDPEPARQAWAGLSRQRLVMFVSPNAVDAFFAQRPPSNGRPMAWPEGTLAATVGPGSAAALAAQGVPAALIVQPPADAPSLDSEHLWPELQRVAGTDWHDARVLLVRGDGGREWLADRLREGGAQVGAISVYRRRCPTLDARGQSLLRRALGQPDRHVWLFSSAEAIGHLEALTAGLASAPSEAVSPESGTQPEASQPLIDAVTPRWAAVRAIATHERIAARARSLGLLHVVLVRPDAPAVASAFRGLSGATLESPS</sequence>
<evidence type="ECO:0000313" key="2">
    <source>
        <dbReference type="EMBL" id="UXH76979.1"/>
    </source>
</evidence>
<proteinExistence type="predicted"/>
<dbReference type="InterPro" id="IPR003754">
    <property type="entry name" value="4pyrrol_synth_uPrphyn_synth"/>
</dbReference>
<organism evidence="2 3">
    <name type="scientific">Roseateles amylovorans</name>
    <dbReference type="NCBI Taxonomy" id="2978473"/>
    <lineage>
        <taxon>Bacteria</taxon>
        <taxon>Pseudomonadati</taxon>
        <taxon>Pseudomonadota</taxon>
        <taxon>Betaproteobacteria</taxon>
        <taxon>Burkholderiales</taxon>
        <taxon>Sphaerotilaceae</taxon>
        <taxon>Roseateles</taxon>
    </lineage>
</organism>
<dbReference type="CDD" id="cd06578">
    <property type="entry name" value="HemD"/>
    <property type="match status" value="1"/>
</dbReference>
<protein>
    <submittedName>
        <fullName evidence="2">Uroporphyrinogen-III synthase</fullName>
        <ecNumber evidence="2">4.2.1.75</ecNumber>
    </submittedName>
</protein>
<dbReference type="Proteomes" id="UP001064933">
    <property type="component" value="Chromosome"/>
</dbReference>
<gene>
    <name evidence="2" type="ORF">N4261_18390</name>
</gene>
<reference evidence="2" key="1">
    <citation type="submission" date="2022-10" db="EMBL/GenBank/DDBJ databases">
        <title>Characterization and whole genome sequencing of a new Roseateles species, isolated from fresh water.</title>
        <authorList>
            <person name="Guliayeva D.Y."/>
            <person name="Akhremchuk A.E."/>
            <person name="Sikolenko M.A."/>
            <person name="Valentovich L.N."/>
            <person name="Sidarenka A.V."/>
        </authorList>
    </citation>
    <scope>NUCLEOTIDE SEQUENCE</scope>
    <source>
        <strain evidence="2">BIM B-1768</strain>
    </source>
</reference>
<name>A0ABY6AUT4_9BURK</name>
<dbReference type="EMBL" id="CP104562">
    <property type="protein sequence ID" value="UXH76979.1"/>
    <property type="molecule type" value="Genomic_DNA"/>
</dbReference>
<dbReference type="InterPro" id="IPR036108">
    <property type="entry name" value="4pyrrol_syn_uPrphyn_synt_sf"/>
</dbReference>
<dbReference type="Gene3D" id="3.40.50.10090">
    <property type="match status" value="2"/>
</dbReference>
<accession>A0ABY6AUT4</accession>
<feature type="domain" description="Tetrapyrrole biosynthesis uroporphyrinogen III synthase" evidence="1">
    <location>
        <begin position="18"/>
        <end position="211"/>
    </location>
</feature>
<keyword evidence="3" id="KW-1185">Reference proteome</keyword>
<keyword evidence="2" id="KW-0456">Lyase</keyword>
<evidence type="ECO:0000259" key="1">
    <source>
        <dbReference type="Pfam" id="PF02602"/>
    </source>
</evidence>
<dbReference type="SUPFAM" id="SSF69618">
    <property type="entry name" value="HemD-like"/>
    <property type="match status" value="1"/>
</dbReference>
<evidence type="ECO:0000313" key="3">
    <source>
        <dbReference type="Proteomes" id="UP001064933"/>
    </source>
</evidence>
<dbReference type="EC" id="4.2.1.75" evidence="2"/>
<dbReference type="Pfam" id="PF02602">
    <property type="entry name" value="HEM4"/>
    <property type="match status" value="1"/>
</dbReference>
<dbReference type="GO" id="GO:0004852">
    <property type="term" value="F:uroporphyrinogen-III synthase activity"/>
    <property type="evidence" value="ECO:0007669"/>
    <property type="project" value="UniProtKB-EC"/>
</dbReference>